<keyword evidence="17" id="KW-1185">Reference proteome</keyword>
<dbReference type="CDD" id="cd00887">
    <property type="entry name" value="MoeA"/>
    <property type="match status" value="1"/>
</dbReference>
<dbReference type="InterPro" id="IPR036688">
    <property type="entry name" value="MoeA_C_domain_IV_sf"/>
</dbReference>
<accession>A0AAP9Y3Y9</accession>
<dbReference type="SMART" id="SM00852">
    <property type="entry name" value="MoCF_biosynth"/>
    <property type="match status" value="1"/>
</dbReference>
<dbReference type="InterPro" id="IPR036425">
    <property type="entry name" value="MoaB/Mog-like_dom_sf"/>
</dbReference>
<dbReference type="InterPro" id="IPR005110">
    <property type="entry name" value="MoeA_linker/N"/>
</dbReference>
<dbReference type="Gene3D" id="3.90.105.10">
    <property type="entry name" value="Molybdopterin biosynthesis moea protein, domain 2"/>
    <property type="match status" value="1"/>
</dbReference>
<keyword evidence="8 11" id="KW-0460">Magnesium</keyword>
<reference evidence="14 16" key="1">
    <citation type="submission" date="2020-12" db="EMBL/GenBank/DDBJ databases">
        <title>FDA dAtabase for Regulatory Grade micrObial Sequences (FDA-ARGOS): Supporting development and validation of Infectious Disease Dx tests.</title>
        <authorList>
            <person name="Minogue T."/>
            <person name="Wolcott M."/>
            <person name="Wasieloski L."/>
            <person name="Aguilar W."/>
            <person name="Moore D."/>
            <person name="Jaissle J."/>
            <person name="Tallon L."/>
            <person name="Sadzewicz L."/>
            <person name="Zhao X."/>
            <person name="Boylan J."/>
            <person name="Ott S."/>
            <person name="Bowen H."/>
            <person name="Vavikolanu K."/>
            <person name="Mehta A."/>
            <person name="Aluvathingal J."/>
            <person name="Nadendla S."/>
            <person name="Yan Y."/>
            <person name="Sichtig H."/>
        </authorList>
    </citation>
    <scope>NUCLEOTIDE SEQUENCE [LARGE SCALE GENOMIC DNA]</scope>
    <source>
        <strain evidence="14 16">FDAARGOS_949</strain>
    </source>
</reference>
<dbReference type="Gene3D" id="2.40.340.10">
    <property type="entry name" value="MoeA, C-terminal, domain IV"/>
    <property type="match status" value="1"/>
</dbReference>
<dbReference type="SUPFAM" id="SSF53218">
    <property type="entry name" value="Molybdenum cofactor biosynthesis proteins"/>
    <property type="match status" value="1"/>
</dbReference>
<dbReference type="SUPFAM" id="SSF63882">
    <property type="entry name" value="MoeA N-terminal region -like"/>
    <property type="match status" value="1"/>
</dbReference>
<evidence type="ECO:0000313" key="17">
    <source>
        <dbReference type="Proteomes" id="UP001056386"/>
    </source>
</evidence>
<dbReference type="GO" id="GO:0061599">
    <property type="term" value="F:molybdopterin molybdotransferase activity"/>
    <property type="evidence" value="ECO:0007669"/>
    <property type="project" value="UniProtKB-UniRule"/>
</dbReference>
<dbReference type="Pfam" id="PF00994">
    <property type="entry name" value="MoCF_biosynth"/>
    <property type="match status" value="1"/>
</dbReference>
<evidence type="ECO:0000259" key="13">
    <source>
        <dbReference type="SMART" id="SM00852"/>
    </source>
</evidence>
<dbReference type="Gene3D" id="2.170.190.11">
    <property type="entry name" value="Molybdopterin biosynthesis moea protein, domain 3"/>
    <property type="match status" value="1"/>
</dbReference>
<dbReference type="SUPFAM" id="SSF63867">
    <property type="entry name" value="MoeA C-terminal domain-like"/>
    <property type="match status" value="1"/>
</dbReference>
<dbReference type="GeneID" id="45697825"/>
<keyword evidence="12" id="KW-0732">Signal</keyword>
<comment type="catalytic activity">
    <reaction evidence="10">
        <text>adenylyl-molybdopterin + molybdate = Mo-molybdopterin + AMP + H(+)</text>
        <dbReference type="Rhea" id="RHEA:35047"/>
        <dbReference type="ChEBI" id="CHEBI:15378"/>
        <dbReference type="ChEBI" id="CHEBI:36264"/>
        <dbReference type="ChEBI" id="CHEBI:62727"/>
        <dbReference type="ChEBI" id="CHEBI:71302"/>
        <dbReference type="ChEBI" id="CHEBI:456215"/>
        <dbReference type="EC" id="2.10.1.1"/>
    </reaction>
</comment>
<name>A0AAP9Y3Y9_BURGL</name>
<evidence type="ECO:0000256" key="2">
    <source>
        <dbReference type="ARBA" id="ARBA00002901"/>
    </source>
</evidence>
<evidence type="ECO:0000256" key="6">
    <source>
        <dbReference type="ARBA" id="ARBA00022679"/>
    </source>
</evidence>
<dbReference type="InterPro" id="IPR036135">
    <property type="entry name" value="MoeA_linker/N_sf"/>
</dbReference>
<keyword evidence="5 11" id="KW-0500">Molybdenum</keyword>
<keyword evidence="7 11" id="KW-0479">Metal-binding</keyword>
<dbReference type="InterPro" id="IPR038987">
    <property type="entry name" value="MoeA-like"/>
</dbReference>
<comment type="function">
    <text evidence="2 11">Catalyzes the insertion of molybdate into adenylated molybdopterin with the concomitant release of AMP.</text>
</comment>
<evidence type="ECO:0000256" key="1">
    <source>
        <dbReference type="ARBA" id="ARBA00001946"/>
    </source>
</evidence>
<dbReference type="Pfam" id="PF03454">
    <property type="entry name" value="MoeA_C"/>
    <property type="match status" value="1"/>
</dbReference>
<keyword evidence="6 11" id="KW-0808">Transferase</keyword>
<dbReference type="PANTHER" id="PTHR10192:SF5">
    <property type="entry name" value="GEPHYRIN"/>
    <property type="match status" value="1"/>
</dbReference>
<evidence type="ECO:0000256" key="10">
    <source>
        <dbReference type="ARBA" id="ARBA00047317"/>
    </source>
</evidence>
<evidence type="ECO:0000256" key="5">
    <source>
        <dbReference type="ARBA" id="ARBA00022505"/>
    </source>
</evidence>
<evidence type="ECO:0000256" key="7">
    <source>
        <dbReference type="ARBA" id="ARBA00022723"/>
    </source>
</evidence>
<comment type="similarity">
    <text evidence="4 11">Belongs to the MoeA family.</text>
</comment>
<dbReference type="InterPro" id="IPR005111">
    <property type="entry name" value="MoeA_C_domain_IV"/>
</dbReference>
<feature type="signal peptide" evidence="12">
    <location>
        <begin position="1"/>
        <end position="21"/>
    </location>
</feature>
<evidence type="ECO:0000256" key="4">
    <source>
        <dbReference type="ARBA" id="ARBA00010763"/>
    </source>
</evidence>
<evidence type="ECO:0000256" key="3">
    <source>
        <dbReference type="ARBA" id="ARBA00005046"/>
    </source>
</evidence>
<dbReference type="Proteomes" id="UP000594892">
    <property type="component" value="Chromosome 2"/>
</dbReference>
<evidence type="ECO:0000256" key="12">
    <source>
        <dbReference type="SAM" id="SignalP"/>
    </source>
</evidence>
<comment type="pathway">
    <text evidence="3 11">Cofactor biosynthesis; molybdopterin biosynthesis.</text>
</comment>
<feature type="chain" id="PRO_5042841967" description="Molybdopterin molybdenumtransferase" evidence="12">
    <location>
        <begin position="22"/>
        <end position="423"/>
    </location>
</feature>
<dbReference type="EC" id="2.10.1.1" evidence="11"/>
<dbReference type="GO" id="GO:0005829">
    <property type="term" value="C:cytosol"/>
    <property type="evidence" value="ECO:0007669"/>
    <property type="project" value="TreeGrafter"/>
</dbReference>
<dbReference type="NCBIfam" id="NF045515">
    <property type="entry name" value="Glp_gephyrin"/>
    <property type="match status" value="1"/>
</dbReference>
<dbReference type="AlphaFoldDB" id="A0AAP9Y3Y9"/>
<evidence type="ECO:0000313" key="15">
    <source>
        <dbReference type="EMBL" id="USS44769.1"/>
    </source>
</evidence>
<dbReference type="Pfam" id="PF03453">
    <property type="entry name" value="MoeA_N"/>
    <property type="match status" value="1"/>
</dbReference>
<gene>
    <name evidence="14" type="ORF">I6H06_15780</name>
    <name evidence="15" type="ORF">NFI99_24425</name>
</gene>
<comment type="cofactor">
    <cofactor evidence="1 11">
        <name>Mg(2+)</name>
        <dbReference type="ChEBI" id="CHEBI:18420"/>
    </cofactor>
</comment>
<evidence type="ECO:0000256" key="9">
    <source>
        <dbReference type="ARBA" id="ARBA00023150"/>
    </source>
</evidence>
<dbReference type="EMBL" id="CP099587">
    <property type="protein sequence ID" value="USS44769.1"/>
    <property type="molecule type" value="Genomic_DNA"/>
</dbReference>
<reference evidence="15" key="2">
    <citation type="submission" date="2022-06" db="EMBL/GenBank/DDBJ databases">
        <title>Draft genome sequence of Burkholderia glumae strain GR20004 isolated from rice panicle showing bacterial panicle blight.</title>
        <authorList>
            <person name="Choi S.Y."/>
            <person name="Lee Y.H."/>
        </authorList>
    </citation>
    <scope>NUCLEOTIDE SEQUENCE</scope>
    <source>
        <strain evidence="15">GR20004</strain>
    </source>
</reference>
<sequence length="423" mass="43763">MSTPASQAPRAPLLSTAEALAALLGAAAPLAQTETVPTLDALGRVLAVDVVSPLDVPPMAISAMDGYAVRVADLTQGTRRLPVSQRIPAGHAAAPLAAGTAARIFTGAPLPPGADAVVMQEQAEAAGEAVDILHTPKAGEWITAQGADIRRGTVILPAGTRLAPQALGLAASVGCAHLTVRRRVKVAVFFTGDELTMPGEPLAPGAIYNSNRFTLRGLLERFGCEVSDFGIVPDSLDATRATLREAARDHDLIVTSGGVSVGEEDHVKPAVEAEGRLTLWQIAMKPGKPLAHGAVRRGAGNGADGGGSAGEAHFIGLPGNPVSSFVTFLLFVRPFLLRLAGAAQVAPRALSLRADFTLAKGDRRNEFLRARVNEAGGLDLYPNQSSAVLTSTVWGDGLIDNPPNHAISAGETVRFLPFSDLLG</sequence>
<dbReference type="Gene3D" id="3.40.980.10">
    <property type="entry name" value="MoaB/Mog-like domain"/>
    <property type="match status" value="1"/>
</dbReference>
<dbReference type="EMBL" id="CP065601">
    <property type="protein sequence ID" value="QPQ93678.1"/>
    <property type="molecule type" value="Genomic_DNA"/>
</dbReference>
<dbReference type="GO" id="GO:0006777">
    <property type="term" value="P:Mo-molybdopterin cofactor biosynthetic process"/>
    <property type="evidence" value="ECO:0007669"/>
    <property type="project" value="UniProtKB-UniRule"/>
</dbReference>
<evidence type="ECO:0000313" key="16">
    <source>
        <dbReference type="Proteomes" id="UP000594892"/>
    </source>
</evidence>
<keyword evidence="9 11" id="KW-0501">Molybdenum cofactor biosynthesis</keyword>
<dbReference type="Proteomes" id="UP001056386">
    <property type="component" value="Chromosome 1"/>
</dbReference>
<evidence type="ECO:0000256" key="11">
    <source>
        <dbReference type="RuleBase" id="RU365090"/>
    </source>
</evidence>
<dbReference type="RefSeq" id="WP_015875459.1">
    <property type="nucleotide sequence ID" value="NZ_CP021074.1"/>
</dbReference>
<dbReference type="FunFam" id="3.40.980.10:FF:000004">
    <property type="entry name" value="Molybdopterin molybdenumtransferase"/>
    <property type="match status" value="1"/>
</dbReference>
<dbReference type="PANTHER" id="PTHR10192">
    <property type="entry name" value="MOLYBDOPTERIN BIOSYNTHESIS PROTEIN"/>
    <property type="match status" value="1"/>
</dbReference>
<evidence type="ECO:0000313" key="14">
    <source>
        <dbReference type="EMBL" id="QPQ93678.1"/>
    </source>
</evidence>
<feature type="domain" description="MoaB/Mog" evidence="13">
    <location>
        <begin position="187"/>
        <end position="338"/>
    </location>
</feature>
<proteinExistence type="inferred from homology"/>
<dbReference type="InterPro" id="IPR001453">
    <property type="entry name" value="MoaB/Mog_dom"/>
</dbReference>
<protein>
    <recommendedName>
        <fullName evidence="11">Molybdopterin molybdenumtransferase</fullName>
        <ecNumber evidence="11">2.10.1.1</ecNumber>
    </recommendedName>
</protein>
<dbReference type="NCBIfam" id="TIGR00177">
    <property type="entry name" value="molyb_syn"/>
    <property type="match status" value="1"/>
</dbReference>
<dbReference type="GO" id="GO:0046872">
    <property type="term" value="F:metal ion binding"/>
    <property type="evidence" value="ECO:0007669"/>
    <property type="project" value="UniProtKB-UniRule"/>
</dbReference>
<evidence type="ECO:0000256" key="8">
    <source>
        <dbReference type="ARBA" id="ARBA00022842"/>
    </source>
</evidence>
<organism evidence="14 16">
    <name type="scientific">Burkholderia glumae</name>
    <name type="common">Pseudomonas glumae</name>
    <dbReference type="NCBI Taxonomy" id="337"/>
    <lineage>
        <taxon>Bacteria</taxon>
        <taxon>Pseudomonadati</taxon>
        <taxon>Pseudomonadota</taxon>
        <taxon>Betaproteobacteria</taxon>
        <taxon>Burkholderiales</taxon>
        <taxon>Burkholderiaceae</taxon>
        <taxon>Burkholderia</taxon>
    </lineage>
</organism>